<feature type="repeat" description="HEAT" evidence="2">
    <location>
        <begin position="1"/>
        <end position="36"/>
    </location>
</feature>
<name>V9IET1_APICE</name>
<dbReference type="Gene3D" id="1.25.10.10">
    <property type="entry name" value="Leucine-rich Repeat Variant"/>
    <property type="match status" value="1"/>
</dbReference>
<protein>
    <submittedName>
        <fullName evidence="3">Serine/threonine-protein phosphatase 4 regulatory subunit 1-like</fullName>
    </submittedName>
</protein>
<dbReference type="InterPro" id="IPR021133">
    <property type="entry name" value="HEAT_type_2"/>
</dbReference>
<dbReference type="InterPro" id="IPR011989">
    <property type="entry name" value="ARM-like"/>
</dbReference>
<dbReference type="PROSITE" id="PS50077">
    <property type="entry name" value="HEAT_REPEAT"/>
    <property type="match status" value="1"/>
</dbReference>
<dbReference type="Pfam" id="PF02985">
    <property type="entry name" value="HEAT"/>
    <property type="match status" value="1"/>
</dbReference>
<evidence type="ECO:0000256" key="1">
    <source>
        <dbReference type="ARBA" id="ARBA00022737"/>
    </source>
</evidence>
<dbReference type="AlphaFoldDB" id="V9IET1"/>
<reference evidence="3" key="1">
    <citation type="submission" date="2011-11" db="EMBL/GenBank/DDBJ databases">
        <title>Decoding the brain transcriptome of the Eastern honeybee (Apis cerana) based on pyrosequencing.</title>
        <authorList>
            <person name="Sun L."/>
            <person name="Zheng H."/>
            <person name="Wang Y."/>
            <person name="Xie X."/>
            <person name="Zhu Y."/>
            <person name="Gu W."/>
            <person name="Wang S."/>
        </authorList>
    </citation>
    <scope>NUCLEOTIDE SEQUENCE</scope>
    <source>
        <tissue evidence="3">Brain</tissue>
    </source>
</reference>
<dbReference type="InterPro" id="IPR000357">
    <property type="entry name" value="HEAT"/>
</dbReference>
<evidence type="ECO:0000313" key="3">
    <source>
        <dbReference type="EMBL" id="AEY59618.1"/>
    </source>
</evidence>
<dbReference type="InterPro" id="IPR016024">
    <property type="entry name" value="ARM-type_fold"/>
</dbReference>
<proteinExistence type="evidence at transcript level"/>
<dbReference type="EMBL" id="JR042443">
    <property type="protein sequence ID" value="AEY59618.1"/>
    <property type="molecule type" value="mRNA"/>
</dbReference>
<sequence length="88" mass="9997">MLPNLLKLSTDKVPNVRLVVARTLSKNVIPMGSEWLGVEQAEEVEKRLREMRSDPDRDVRMLAGGEENSVLDILSQTKTEQSNKNIMF</sequence>
<keyword evidence="1" id="KW-0677">Repeat</keyword>
<evidence type="ECO:0000256" key="2">
    <source>
        <dbReference type="PROSITE-ProRule" id="PRU00103"/>
    </source>
</evidence>
<accession>V9IET1</accession>
<organism evidence="3">
    <name type="scientific">Apis cerana</name>
    <name type="common">Indian honeybee</name>
    <dbReference type="NCBI Taxonomy" id="7461"/>
    <lineage>
        <taxon>Eukaryota</taxon>
        <taxon>Metazoa</taxon>
        <taxon>Ecdysozoa</taxon>
        <taxon>Arthropoda</taxon>
        <taxon>Hexapoda</taxon>
        <taxon>Insecta</taxon>
        <taxon>Pterygota</taxon>
        <taxon>Neoptera</taxon>
        <taxon>Endopterygota</taxon>
        <taxon>Hymenoptera</taxon>
        <taxon>Apocrita</taxon>
        <taxon>Aculeata</taxon>
        <taxon>Apoidea</taxon>
        <taxon>Anthophila</taxon>
        <taxon>Apidae</taxon>
        <taxon>Apis</taxon>
    </lineage>
</organism>
<dbReference type="SUPFAM" id="SSF48371">
    <property type="entry name" value="ARM repeat"/>
    <property type="match status" value="1"/>
</dbReference>
<gene>
    <name evidence="3" type="ORF">ACCB03650</name>
</gene>